<feature type="compositionally biased region" description="Acidic residues" evidence="1">
    <location>
        <begin position="404"/>
        <end position="414"/>
    </location>
</feature>
<evidence type="ECO:0000313" key="3">
    <source>
        <dbReference type="Proteomes" id="UP000518266"/>
    </source>
</evidence>
<protein>
    <submittedName>
        <fullName evidence="2">Uncharacterized protein</fullName>
    </submittedName>
</protein>
<feature type="region of interest" description="Disordered" evidence="1">
    <location>
        <begin position="1"/>
        <end position="31"/>
    </location>
</feature>
<feature type="compositionally biased region" description="Polar residues" evidence="1">
    <location>
        <begin position="166"/>
        <end position="187"/>
    </location>
</feature>
<dbReference type="Proteomes" id="UP000518266">
    <property type="component" value="Unassembled WGS sequence"/>
</dbReference>
<sequence length="426" mass="47490">MWRKKKPTSSRNRPSRMNARPAGMRKSHSSSLMADQRYKVGQCLISRVIPQDMGEHSPVLCFILSMESNQWIIFCSSSPLIQCNKVVPLCSVTLSVTLPTQPHCIMKYLVSASVTSQDQTVEDPACQHDPVAGPVQFGPPLDGVDGSVTLIKHRAQVGEVEDGQEAENQVQQHHPVDESSSTHTGGSVSAFTRTMFHICDEAQRQQHSAQMEAQPLREHRGVFSHRDMGMFQEVTTSTMERGISTLRGFTTLMSLHNKHRDTFYDQSTSTVQFPLLSSYHLMLSFSSVAPAPAHASAFTEVTHKVVTEVEGHCVLIRMQPPVHKHKDTHYVYSNTEDKDVFKGALLLCDCVSMDGDEQREEWRSLSKGRTLQCPQRERSPGTELGRAGKPRPPCPGYFSPNKEVDEDDDREEDASAAGVSAEEQTR</sequence>
<dbReference type="EMBL" id="JAAKFY010000002">
    <property type="protein sequence ID" value="KAF3859859.1"/>
    <property type="molecule type" value="Genomic_DNA"/>
</dbReference>
<keyword evidence="3" id="KW-1185">Reference proteome</keyword>
<proteinExistence type="predicted"/>
<dbReference type="AlphaFoldDB" id="A0A7J5ZFT0"/>
<name>A0A7J5ZFT0_DISMA</name>
<accession>A0A7J5ZFT0</accession>
<organism evidence="2 3">
    <name type="scientific">Dissostichus mawsoni</name>
    <name type="common">Antarctic cod</name>
    <dbReference type="NCBI Taxonomy" id="36200"/>
    <lineage>
        <taxon>Eukaryota</taxon>
        <taxon>Metazoa</taxon>
        <taxon>Chordata</taxon>
        <taxon>Craniata</taxon>
        <taxon>Vertebrata</taxon>
        <taxon>Euteleostomi</taxon>
        <taxon>Actinopterygii</taxon>
        <taxon>Neopterygii</taxon>
        <taxon>Teleostei</taxon>
        <taxon>Neoteleostei</taxon>
        <taxon>Acanthomorphata</taxon>
        <taxon>Eupercaria</taxon>
        <taxon>Perciformes</taxon>
        <taxon>Notothenioidei</taxon>
        <taxon>Nototheniidae</taxon>
        <taxon>Dissostichus</taxon>
    </lineage>
</organism>
<comment type="caution">
    <text evidence="2">The sequence shown here is derived from an EMBL/GenBank/DDBJ whole genome shotgun (WGS) entry which is preliminary data.</text>
</comment>
<gene>
    <name evidence="2" type="ORF">F7725_000114</name>
</gene>
<feature type="region of interest" description="Disordered" evidence="1">
    <location>
        <begin position="362"/>
        <end position="426"/>
    </location>
</feature>
<evidence type="ECO:0000313" key="2">
    <source>
        <dbReference type="EMBL" id="KAF3859859.1"/>
    </source>
</evidence>
<reference evidence="2 3" key="1">
    <citation type="submission" date="2020-03" db="EMBL/GenBank/DDBJ databases">
        <title>Dissostichus mawsoni Genome sequencing and assembly.</title>
        <authorList>
            <person name="Park H."/>
        </authorList>
    </citation>
    <scope>NUCLEOTIDE SEQUENCE [LARGE SCALE GENOMIC DNA]</scope>
    <source>
        <strain evidence="2">DM0001</strain>
        <tissue evidence="2">Muscle</tissue>
    </source>
</reference>
<feature type="region of interest" description="Disordered" evidence="1">
    <location>
        <begin position="159"/>
        <end position="187"/>
    </location>
</feature>
<evidence type="ECO:0000256" key="1">
    <source>
        <dbReference type="SAM" id="MobiDB-lite"/>
    </source>
</evidence>